<comment type="similarity">
    <text evidence="3 13">Belongs to the peptidase S11 family.</text>
</comment>
<evidence type="ECO:0000256" key="7">
    <source>
        <dbReference type="ARBA" id="ARBA00022729"/>
    </source>
</evidence>
<name>A0ABV7IWU6_9RHOB</name>
<evidence type="ECO:0000256" key="5">
    <source>
        <dbReference type="ARBA" id="ARBA00022645"/>
    </source>
</evidence>
<keyword evidence="10" id="KW-0573">Peptidoglycan synthesis</keyword>
<feature type="chain" id="PRO_5047106200" description="serine-type D-Ala-D-Ala carboxypeptidase" evidence="14">
    <location>
        <begin position="22"/>
        <end position="385"/>
    </location>
</feature>
<dbReference type="PANTHER" id="PTHR21581:SF6">
    <property type="entry name" value="TRAFFICKING PROTEIN PARTICLE COMPLEX SUBUNIT 12"/>
    <property type="match status" value="1"/>
</dbReference>
<proteinExistence type="inferred from homology"/>
<evidence type="ECO:0000259" key="15">
    <source>
        <dbReference type="SMART" id="SM00936"/>
    </source>
</evidence>
<accession>A0ABV7IWU6</accession>
<dbReference type="Gene3D" id="2.60.410.10">
    <property type="entry name" value="D-Ala-D-Ala carboxypeptidase, C-terminal domain"/>
    <property type="match status" value="1"/>
</dbReference>
<evidence type="ECO:0000256" key="6">
    <source>
        <dbReference type="ARBA" id="ARBA00022670"/>
    </source>
</evidence>
<dbReference type="GO" id="GO:0004180">
    <property type="term" value="F:carboxypeptidase activity"/>
    <property type="evidence" value="ECO:0007669"/>
    <property type="project" value="UniProtKB-KW"/>
</dbReference>
<dbReference type="Proteomes" id="UP001595547">
    <property type="component" value="Unassembled WGS sequence"/>
</dbReference>
<gene>
    <name evidence="16" type="ORF">ACFOGH_08170</name>
</gene>
<comment type="caution">
    <text evidence="16">The sequence shown here is derived from an EMBL/GenBank/DDBJ whole genome shotgun (WGS) entry which is preliminary data.</text>
</comment>
<evidence type="ECO:0000256" key="12">
    <source>
        <dbReference type="ARBA" id="ARBA00034000"/>
    </source>
</evidence>
<keyword evidence="9" id="KW-0133">Cell shape</keyword>
<comment type="function">
    <text evidence="1">Removes C-terminal D-alanyl residues from sugar-peptide cell wall precursors.</text>
</comment>
<evidence type="ECO:0000313" key="16">
    <source>
        <dbReference type="EMBL" id="MFC3180961.1"/>
    </source>
</evidence>
<evidence type="ECO:0000256" key="13">
    <source>
        <dbReference type="RuleBase" id="RU004016"/>
    </source>
</evidence>
<dbReference type="SMART" id="SM00936">
    <property type="entry name" value="PBP5_C"/>
    <property type="match status" value="1"/>
</dbReference>
<dbReference type="PROSITE" id="PS51257">
    <property type="entry name" value="PROKAR_LIPOPROTEIN"/>
    <property type="match status" value="1"/>
</dbReference>
<dbReference type="RefSeq" id="WP_380072578.1">
    <property type="nucleotide sequence ID" value="NZ_JBHRTO010000001.1"/>
</dbReference>
<protein>
    <recommendedName>
        <fullName evidence="4">serine-type D-Ala-D-Ala carboxypeptidase</fullName>
        <ecNumber evidence="4">3.4.16.4</ecNumber>
    </recommendedName>
</protein>
<sequence>MILRFFSAAALFLIACLPGHAFETRATAAWVYDVTTHTVLMDKNGEASLPPASMSKLMTVNMLFEALKDGRVTMDTTFAVSAHAVSFTEAGGSTMYLQQGDRPTVQELIHGMIINSGNDACVVVAEGLAGTEAAFAEQMTERARALGLTESTFANASGWPDPGQRMSMKDLGLLSVRLIEEFPDLYPVFGQTEFNYKNRAPANAHNRNPLLALNIGADGLKTGHTQEAGYGMVGSVKQGERRIVFAISGMTSDTERAEEAERIATWAFRQFALKTVVKAGAQVAQAAVFMGDADTVGLVPAQDVKLLIPALAQDGLQAQVVYTGPLEAPIAKGAEVAQLVITVPGLPEHRVALLAEADVAKGGFMKRLTTAALKLRAEYIGTPAS</sequence>
<keyword evidence="8 16" id="KW-0378">Hydrolase</keyword>
<evidence type="ECO:0000256" key="3">
    <source>
        <dbReference type="ARBA" id="ARBA00007164"/>
    </source>
</evidence>
<dbReference type="SUPFAM" id="SSF69189">
    <property type="entry name" value="Penicillin-binding protein associated domain"/>
    <property type="match status" value="1"/>
</dbReference>
<feature type="domain" description="Peptidase S11 D-Ala-D-Ala carboxypeptidase A C-terminal" evidence="15">
    <location>
        <begin position="271"/>
        <end position="361"/>
    </location>
</feature>
<dbReference type="EMBL" id="JBHRTO010000001">
    <property type="protein sequence ID" value="MFC3180961.1"/>
    <property type="molecule type" value="Genomic_DNA"/>
</dbReference>
<dbReference type="PANTHER" id="PTHR21581">
    <property type="entry name" value="D-ALANYL-D-ALANINE CARBOXYPEPTIDASE"/>
    <property type="match status" value="1"/>
</dbReference>
<feature type="signal peptide" evidence="14">
    <location>
        <begin position="1"/>
        <end position="21"/>
    </location>
</feature>
<dbReference type="InterPro" id="IPR012907">
    <property type="entry name" value="Peptidase_S11_C"/>
</dbReference>
<evidence type="ECO:0000256" key="2">
    <source>
        <dbReference type="ARBA" id="ARBA00004752"/>
    </source>
</evidence>
<dbReference type="Gene3D" id="3.40.710.10">
    <property type="entry name" value="DD-peptidase/beta-lactamase superfamily"/>
    <property type="match status" value="1"/>
</dbReference>
<comment type="catalytic activity">
    <reaction evidence="12">
        <text>Preferential cleavage: (Ac)2-L-Lys-D-Ala-|-D-Ala. Also transpeptidation of peptidyl-alanyl moieties that are N-acyl substituents of D-alanine.</text>
        <dbReference type="EC" id="3.4.16.4"/>
    </reaction>
</comment>
<evidence type="ECO:0000256" key="8">
    <source>
        <dbReference type="ARBA" id="ARBA00022801"/>
    </source>
</evidence>
<dbReference type="EC" id="3.4.16.4" evidence="4"/>
<evidence type="ECO:0000256" key="1">
    <source>
        <dbReference type="ARBA" id="ARBA00003217"/>
    </source>
</evidence>
<reference evidence="17" key="1">
    <citation type="journal article" date="2019" name="Int. J. Syst. Evol. Microbiol.">
        <title>The Global Catalogue of Microorganisms (GCM) 10K type strain sequencing project: providing services to taxonomists for standard genome sequencing and annotation.</title>
        <authorList>
            <consortium name="The Broad Institute Genomics Platform"/>
            <consortium name="The Broad Institute Genome Sequencing Center for Infectious Disease"/>
            <person name="Wu L."/>
            <person name="Ma J."/>
        </authorList>
    </citation>
    <scope>NUCLEOTIDE SEQUENCE [LARGE SCALE GENOMIC DNA]</scope>
    <source>
        <strain evidence="17">KCTC 52039</strain>
    </source>
</reference>
<dbReference type="PRINTS" id="PR00725">
    <property type="entry name" value="DADACBPTASE1"/>
</dbReference>
<evidence type="ECO:0000256" key="10">
    <source>
        <dbReference type="ARBA" id="ARBA00022984"/>
    </source>
</evidence>
<dbReference type="InterPro" id="IPR015956">
    <property type="entry name" value="Peniciliin-bd_prot_C_sf"/>
</dbReference>
<evidence type="ECO:0000256" key="9">
    <source>
        <dbReference type="ARBA" id="ARBA00022960"/>
    </source>
</evidence>
<dbReference type="InterPro" id="IPR018044">
    <property type="entry name" value="Peptidase_S11"/>
</dbReference>
<keyword evidence="5 16" id="KW-0121">Carboxypeptidase</keyword>
<organism evidence="16 17">
    <name type="scientific">Cypionkella sinensis</name>
    <dbReference type="NCBI Taxonomy" id="1756043"/>
    <lineage>
        <taxon>Bacteria</taxon>
        <taxon>Pseudomonadati</taxon>
        <taxon>Pseudomonadota</taxon>
        <taxon>Alphaproteobacteria</taxon>
        <taxon>Rhodobacterales</taxon>
        <taxon>Paracoccaceae</taxon>
        <taxon>Cypionkella</taxon>
    </lineage>
</organism>
<keyword evidence="7 14" id="KW-0732">Signal</keyword>
<evidence type="ECO:0000256" key="4">
    <source>
        <dbReference type="ARBA" id="ARBA00012448"/>
    </source>
</evidence>
<keyword evidence="6" id="KW-0645">Protease</keyword>
<evidence type="ECO:0000256" key="11">
    <source>
        <dbReference type="ARBA" id="ARBA00023316"/>
    </source>
</evidence>
<comment type="pathway">
    <text evidence="2">Cell wall biogenesis; peptidoglycan biosynthesis.</text>
</comment>
<keyword evidence="17" id="KW-1185">Reference proteome</keyword>
<evidence type="ECO:0000256" key="14">
    <source>
        <dbReference type="SAM" id="SignalP"/>
    </source>
</evidence>
<dbReference type="InterPro" id="IPR037167">
    <property type="entry name" value="Peptidase_S11_C_sf"/>
</dbReference>
<dbReference type="SUPFAM" id="SSF56601">
    <property type="entry name" value="beta-lactamase/transpeptidase-like"/>
    <property type="match status" value="1"/>
</dbReference>
<dbReference type="Pfam" id="PF07943">
    <property type="entry name" value="PBP5_C"/>
    <property type="match status" value="1"/>
</dbReference>
<dbReference type="InterPro" id="IPR001967">
    <property type="entry name" value="Peptidase_S11_N"/>
</dbReference>
<keyword evidence="11" id="KW-0961">Cell wall biogenesis/degradation</keyword>
<dbReference type="Pfam" id="PF00768">
    <property type="entry name" value="Peptidase_S11"/>
    <property type="match status" value="1"/>
</dbReference>
<evidence type="ECO:0000313" key="17">
    <source>
        <dbReference type="Proteomes" id="UP001595547"/>
    </source>
</evidence>
<dbReference type="InterPro" id="IPR012338">
    <property type="entry name" value="Beta-lactam/transpept-like"/>
</dbReference>